<dbReference type="RefSeq" id="WP_157320747.1">
    <property type="nucleotide sequence ID" value="NZ_BMFX01000005.1"/>
</dbReference>
<dbReference type="Proteomes" id="UP000460157">
    <property type="component" value="Unassembled WGS sequence"/>
</dbReference>
<dbReference type="EMBL" id="WRPM01000011">
    <property type="protein sequence ID" value="MVT25064.1"/>
    <property type="molecule type" value="Genomic_DNA"/>
</dbReference>
<gene>
    <name evidence="1" type="ORF">GNZ21_01575</name>
</gene>
<sequence length="84" mass="9041">MTTHEENAEARVRFDPVVPGWMVATVEGVRLASAPVRETEIDLAARELTRILGIALSVDIYDGAGHATRMVVGPPTEQERPGCG</sequence>
<keyword evidence="2" id="KW-1185">Reference proteome</keyword>
<protein>
    <submittedName>
        <fullName evidence="1">Uncharacterized protein</fullName>
    </submittedName>
</protein>
<reference evidence="1 2" key="1">
    <citation type="submission" date="2019-12" db="EMBL/GenBank/DDBJ databases">
        <title>Nesterenkonia muleiensis sp. nov., a novel actinobacterium isolated from sap of Populus euphratica.</title>
        <authorList>
            <person name="Wang R."/>
        </authorList>
    </citation>
    <scope>NUCLEOTIDE SEQUENCE [LARGE SCALE GENOMIC DNA]</scope>
    <source>
        <strain evidence="1 2">F10</strain>
    </source>
</reference>
<proteinExistence type="predicted"/>
<name>A0A7K1UFA3_9MICC</name>
<accession>A0A7K1UFA3</accession>
<evidence type="ECO:0000313" key="2">
    <source>
        <dbReference type="Proteomes" id="UP000460157"/>
    </source>
</evidence>
<comment type="caution">
    <text evidence="1">The sequence shown here is derived from an EMBL/GenBank/DDBJ whole genome shotgun (WGS) entry which is preliminary data.</text>
</comment>
<organism evidence="1 2">
    <name type="scientific">Nesterenkonia alkaliphila</name>
    <dbReference type="NCBI Taxonomy" id="1463631"/>
    <lineage>
        <taxon>Bacteria</taxon>
        <taxon>Bacillati</taxon>
        <taxon>Actinomycetota</taxon>
        <taxon>Actinomycetes</taxon>
        <taxon>Micrococcales</taxon>
        <taxon>Micrococcaceae</taxon>
        <taxon>Nesterenkonia</taxon>
    </lineage>
</organism>
<evidence type="ECO:0000313" key="1">
    <source>
        <dbReference type="EMBL" id="MVT25064.1"/>
    </source>
</evidence>
<dbReference type="AlphaFoldDB" id="A0A7K1UFA3"/>